<organism evidence="15 16">
    <name type="scientific">Microthlaspi erraticum</name>
    <dbReference type="NCBI Taxonomy" id="1685480"/>
    <lineage>
        <taxon>Eukaryota</taxon>
        <taxon>Viridiplantae</taxon>
        <taxon>Streptophyta</taxon>
        <taxon>Embryophyta</taxon>
        <taxon>Tracheophyta</taxon>
        <taxon>Spermatophyta</taxon>
        <taxon>Magnoliopsida</taxon>
        <taxon>eudicotyledons</taxon>
        <taxon>Gunneridae</taxon>
        <taxon>Pentapetalae</taxon>
        <taxon>rosids</taxon>
        <taxon>malvids</taxon>
        <taxon>Brassicales</taxon>
        <taxon>Brassicaceae</taxon>
        <taxon>Coluteocarpeae</taxon>
        <taxon>Microthlaspi</taxon>
    </lineage>
</organism>
<dbReference type="InterPro" id="IPR016167">
    <property type="entry name" value="FAD-bd_PCMH_sub1"/>
</dbReference>
<evidence type="ECO:0000256" key="11">
    <source>
        <dbReference type="ARBA" id="ARBA00023157"/>
    </source>
</evidence>
<dbReference type="InterPro" id="IPR016166">
    <property type="entry name" value="FAD-bd_PCMH"/>
</dbReference>
<dbReference type="InterPro" id="IPR044730">
    <property type="entry name" value="RNase_H-like_dom_plant"/>
</dbReference>
<dbReference type="GO" id="GO:0071949">
    <property type="term" value="F:FAD binding"/>
    <property type="evidence" value="ECO:0007669"/>
    <property type="project" value="InterPro"/>
</dbReference>
<keyword evidence="12" id="KW-0325">Glycoprotein</keyword>
<keyword evidence="6" id="KW-0285">Flavoprotein</keyword>
<dbReference type="InterPro" id="IPR006094">
    <property type="entry name" value="Oxid_FAD_bind_N"/>
</dbReference>
<keyword evidence="9" id="KW-0274">FAD</keyword>
<comment type="cofactor">
    <cofactor evidence="1">
        <name>FAD</name>
        <dbReference type="ChEBI" id="CHEBI:57692"/>
    </cofactor>
</comment>
<keyword evidence="7 13" id="KW-0732">Signal</keyword>
<dbReference type="InterPro" id="IPR036318">
    <property type="entry name" value="FAD-bd_PCMH-like_sf"/>
</dbReference>
<dbReference type="PROSITE" id="PS51387">
    <property type="entry name" value="FAD_PCMH"/>
    <property type="match status" value="1"/>
</dbReference>
<dbReference type="SUPFAM" id="SSF53098">
    <property type="entry name" value="Ribonuclease H-like"/>
    <property type="match status" value="1"/>
</dbReference>
<evidence type="ECO:0000256" key="5">
    <source>
        <dbReference type="ARBA" id="ARBA00022525"/>
    </source>
</evidence>
<evidence type="ECO:0000256" key="10">
    <source>
        <dbReference type="ARBA" id="ARBA00023002"/>
    </source>
</evidence>
<reference evidence="15" key="1">
    <citation type="submission" date="2020-01" db="EMBL/GenBank/DDBJ databases">
        <authorList>
            <person name="Mishra B."/>
        </authorList>
    </citation>
    <scope>NUCLEOTIDE SEQUENCE [LARGE SCALE GENOMIC DNA]</scope>
</reference>
<dbReference type="Pfam" id="PF13456">
    <property type="entry name" value="RVT_3"/>
    <property type="match status" value="1"/>
</dbReference>
<accession>A0A6D2HS23</accession>
<evidence type="ECO:0000256" key="8">
    <source>
        <dbReference type="ARBA" id="ARBA00022741"/>
    </source>
</evidence>
<evidence type="ECO:0000313" key="16">
    <source>
        <dbReference type="Proteomes" id="UP000467841"/>
    </source>
</evidence>
<evidence type="ECO:0000256" key="9">
    <source>
        <dbReference type="ARBA" id="ARBA00022827"/>
    </source>
</evidence>
<dbReference type="Gene3D" id="3.30.43.10">
    <property type="entry name" value="Uridine Diphospho-n-acetylenolpyruvylglucosamine Reductase, domain 2"/>
    <property type="match status" value="1"/>
</dbReference>
<keyword evidence="5" id="KW-0964">Secreted</keyword>
<dbReference type="InterPro" id="IPR012337">
    <property type="entry name" value="RNaseH-like_sf"/>
</dbReference>
<protein>
    <recommendedName>
        <fullName evidence="14">FAD-binding PCMH-type domain-containing protein</fullName>
    </recommendedName>
</protein>
<feature type="domain" description="FAD-binding PCMH-type" evidence="14">
    <location>
        <begin position="80"/>
        <end position="255"/>
    </location>
</feature>
<evidence type="ECO:0000256" key="6">
    <source>
        <dbReference type="ARBA" id="ARBA00022630"/>
    </source>
</evidence>
<keyword evidence="4" id="KW-0134">Cell wall</keyword>
<proteinExistence type="inferred from homology"/>
<dbReference type="Pfam" id="PF01565">
    <property type="entry name" value="FAD_binding_4"/>
    <property type="match status" value="1"/>
</dbReference>
<evidence type="ECO:0000256" key="13">
    <source>
        <dbReference type="SAM" id="SignalP"/>
    </source>
</evidence>
<dbReference type="InterPro" id="IPR006093">
    <property type="entry name" value="Oxy_OxRdtase_FAD_BS"/>
</dbReference>
<comment type="subcellular location">
    <subcellularLocation>
        <location evidence="2">Secreted</location>
        <location evidence="2">Cell wall</location>
    </subcellularLocation>
</comment>
<dbReference type="PANTHER" id="PTHR32448">
    <property type="entry name" value="OS08G0158400 PROTEIN"/>
    <property type="match status" value="1"/>
</dbReference>
<dbReference type="PROSITE" id="PS00862">
    <property type="entry name" value="OX2_COVAL_FAD"/>
    <property type="match status" value="1"/>
</dbReference>
<evidence type="ECO:0000256" key="1">
    <source>
        <dbReference type="ARBA" id="ARBA00001974"/>
    </source>
</evidence>
<dbReference type="InterPro" id="IPR016169">
    <property type="entry name" value="FAD-bd_PCMH_sub2"/>
</dbReference>
<dbReference type="InterPro" id="IPR002156">
    <property type="entry name" value="RNaseH_domain"/>
</dbReference>
<comment type="caution">
    <text evidence="15">The sequence shown here is derived from an EMBL/GenBank/DDBJ whole genome shotgun (WGS) entry which is preliminary data.</text>
</comment>
<dbReference type="GO" id="GO:0003676">
    <property type="term" value="F:nucleic acid binding"/>
    <property type="evidence" value="ECO:0007669"/>
    <property type="project" value="InterPro"/>
</dbReference>
<keyword evidence="11" id="KW-1015">Disulfide bond</keyword>
<feature type="signal peptide" evidence="13">
    <location>
        <begin position="1"/>
        <end position="29"/>
    </location>
</feature>
<evidence type="ECO:0000256" key="2">
    <source>
        <dbReference type="ARBA" id="ARBA00004191"/>
    </source>
</evidence>
<dbReference type="InterPro" id="IPR036397">
    <property type="entry name" value="RNaseH_sf"/>
</dbReference>
<keyword evidence="10" id="KW-0560">Oxidoreductase</keyword>
<evidence type="ECO:0000259" key="14">
    <source>
        <dbReference type="PROSITE" id="PS51387"/>
    </source>
</evidence>
<evidence type="ECO:0000256" key="12">
    <source>
        <dbReference type="ARBA" id="ARBA00023180"/>
    </source>
</evidence>
<dbReference type="FunFam" id="3.30.43.10:FF:000004">
    <property type="entry name" value="Berberine bridge enzyme-like 15"/>
    <property type="match status" value="1"/>
</dbReference>
<dbReference type="Gene3D" id="3.30.465.10">
    <property type="match status" value="1"/>
</dbReference>
<dbReference type="Gene3D" id="3.40.462.20">
    <property type="match status" value="1"/>
</dbReference>
<evidence type="ECO:0000256" key="3">
    <source>
        <dbReference type="ARBA" id="ARBA00005466"/>
    </source>
</evidence>
<evidence type="ECO:0000256" key="7">
    <source>
        <dbReference type="ARBA" id="ARBA00022729"/>
    </source>
</evidence>
<feature type="chain" id="PRO_5025642114" description="FAD-binding PCMH-type domain-containing protein" evidence="13">
    <location>
        <begin position="30"/>
        <end position="656"/>
    </location>
</feature>
<dbReference type="Gene3D" id="3.30.420.10">
    <property type="entry name" value="Ribonuclease H-like superfamily/Ribonuclease H"/>
    <property type="match status" value="1"/>
</dbReference>
<dbReference type="GO" id="GO:0016491">
    <property type="term" value="F:oxidoreductase activity"/>
    <property type="evidence" value="ECO:0007669"/>
    <property type="project" value="UniProtKB-KW"/>
</dbReference>
<evidence type="ECO:0000256" key="4">
    <source>
        <dbReference type="ARBA" id="ARBA00022512"/>
    </source>
</evidence>
<gene>
    <name evidence="15" type="ORF">MERR_LOCUS4662</name>
</gene>
<dbReference type="SUPFAM" id="SSF56176">
    <property type="entry name" value="FAD-binding/transporter-associated domain-like"/>
    <property type="match status" value="1"/>
</dbReference>
<keyword evidence="8" id="KW-0547">Nucleotide-binding</keyword>
<evidence type="ECO:0000313" key="15">
    <source>
        <dbReference type="EMBL" id="CAA7017427.1"/>
    </source>
</evidence>
<sequence length="656" mass="75101">MEILSFLLSLFTHTLLLNFSIFHFPSISAHRTNHGDFLRCLSRRINDFTVETRVIHTSKDSSFFSILNSSIQNPRFSVLETPKPVSIITPVQATDVQSTIICARLHGVHVRTRSGGHDYEGFSYIAKNRPFVVLDLRNLRSITLDVDNRTGWVQTGATLGELYYEIGKSSKSLAFPAGLFPTVGVGGQFAGGGYGTLMRKYGLAADNVIDAHIVDASGRFLDRQGMGEDLFWAIRGGGGSSFCVVLSWKIRLVEVPSTVTVFKVEKTSEKEAVSVINKWQYVADKVPDDLFIRAMLQRSNETAVYASFPGLYLGPVSYLLALMEEKFPELGLEIGDCREVSWIESVLWFVNEESIDDLRKRKRTSRSFKGKDDFIQKPIPRTAIRELWRRFYAPEARLAKIILTPFGGKMSEIAEYEIPFPHREGNVYEIQYLAYWKEEEDKNKTDTEKYMRWVKSVYDFMTPYVSDSPRGAYVNFRDIDLGIYGLGMNMKKTKYEVGKIWGVKYFKNNFDRLVDGAWKDTECRADLGWYFFNTDSPDKLMGTYNLRRGISPLQSELEALIWAMQCMIRHNKLVMVFQTDCSDVVKMVSKPEEWPAFSTLLDEVDRCKRRFTSFNIMHIPRTNNTKADKLAQSARDLPTDVYYVNSISPVWIPELL</sequence>
<dbReference type="Proteomes" id="UP000467841">
    <property type="component" value="Unassembled WGS sequence"/>
</dbReference>
<dbReference type="OrthoDB" id="407275at2759"/>
<dbReference type="GO" id="GO:0004523">
    <property type="term" value="F:RNA-DNA hybrid ribonuclease activity"/>
    <property type="evidence" value="ECO:0007669"/>
    <property type="project" value="InterPro"/>
</dbReference>
<name>A0A6D2HS23_9BRAS</name>
<dbReference type="EMBL" id="CACVBM020000332">
    <property type="protein sequence ID" value="CAA7017427.1"/>
    <property type="molecule type" value="Genomic_DNA"/>
</dbReference>
<dbReference type="CDD" id="cd06222">
    <property type="entry name" value="RNase_H_like"/>
    <property type="match status" value="1"/>
</dbReference>
<comment type="similarity">
    <text evidence="3">Belongs to the oxygen-dependent FAD-linked oxidoreductase family.</text>
</comment>
<keyword evidence="16" id="KW-1185">Reference proteome</keyword>
<dbReference type="AlphaFoldDB" id="A0A6D2HS23"/>